<proteinExistence type="predicted"/>
<evidence type="ECO:0000313" key="4">
    <source>
        <dbReference type="Proteomes" id="UP000006250"/>
    </source>
</evidence>
<feature type="compositionally biased region" description="Pro residues" evidence="1">
    <location>
        <begin position="30"/>
        <end position="52"/>
    </location>
</feature>
<dbReference type="Proteomes" id="UP000006250">
    <property type="component" value="Unassembled WGS sequence"/>
</dbReference>
<sequence precursor="true">MKRLLCLLALLAFVVTAMGCPPPRRHHHPLPPPPPGAALPHPGPGHPGPPHP</sequence>
<gene>
    <name evidence="3" type="ORF">DesfrDRAFT_2186</name>
</gene>
<feature type="chain" id="PRO_5003148235" evidence="2">
    <location>
        <begin position="20"/>
        <end position="52"/>
    </location>
</feature>
<feature type="signal peptide" evidence="2">
    <location>
        <begin position="1"/>
        <end position="19"/>
    </location>
</feature>
<reference evidence="3 4" key="1">
    <citation type="submission" date="2010-08" db="EMBL/GenBank/DDBJ databases">
        <title>The draft genome of Desulfovibrio fructosovorans JJ.</title>
        <authorList>
            <consortium name="US DOE Joint Genome Institute (JGI-PGF)"/>
            <person name="Lucas S."/>
            <person name="Copeland A."/>
            <person name="Lapidus A."/>
            <person name="Cheng J.-F."/>
            <person name="Bruce D."/>
            <person name="Goodwin L."/>
            <person name="Pitluck S."/>
            <person name="Land M.L."/>
            <person name="Hauser L."/>
            <person name="Chang Y.-J."/>
            <person name="Jeffries C."/>
            <person name="Wall J.D."/>
            <person name="Stahl D.A."/>
            <person name="Arkin A.P."/>
            <person name="Dehal P."/>
            <person name="Stolyar S.M."/>
            <person name="Hazen T.C."/>
            <person name="Woyke T.J."/>
        </authorList>
    </citation>
    <scope>NUCLEOTIDE SEQUENCE [LARGE SCALE GENOMIC DNA]</scope>
    <source>
        <strain evidence="3 4">JJ</strain>
    </source>
</reference>
<dbReference type="RefSeq" id="WP_005993796.1">
    <property type="nucleotide sequence ID" value="NZ_AECZ01000013.1"/>
</dbReference>
<dbReference type="AlphaFoldDB" id="E1JX62"/>
<accession>E1JX62</accession>
<evidence type="ECO:0000256" key="1">
    <source>
        <dbReference type="SAM" id="MobiDB-lite"/>
    </source>
</evidence>
<dbReference type="EMBL" id="AECZ01000013">
    <property type="protein sequence ID" value="EFL51027.1"/>
    <property type="molecule type" value="Genomic_DNA"/>
</dbReference>
<evidence type="ECO:0000256" key="2">
    <source>
        <dbReference type="SAM" id="SignalP"/>
    </source>
</evidence>
<feature type="region of interest" description="Disordered" evidence="1">
    <location>
        <begin position="21"/>
        <end position="52"/>
    </location>
</feature>
<protein>
    <submittedName>
        <fullName evidence="3">Uncharacterized protein</fullName>
    </submittedName>
</protein>
<keyword evidence="2" id="KW-0732">Signal</keyword>
<comment type="caution">
    <text evidence="3">The sequence shown here is derived from an EMBL/GenBank/DDBJ whole genome shotgun (WGS) entry which is preliminary data.</text>
</comment>
<name>E1JX62_SOLFR</name>
<evidence type="ECO:0000313" key="3">
    <source>
        <dbReference type="EMBL" id="EFL51027.1"/>
    </source>
</evidence>
<organism evidence="3 4">
    <name type="scientific">Solidesulfovibrio fructosivorans JJ]</name>
    <dbReference type="NCBI Taxonomy" id="596151"/>
    <lineage>
        <taxon>Bacteria</taxon>
        <taxon>Pseudomonadati</taxon>
        <taxon>Thermodesulfobacteriota</taxon>
        <taxon>Desulfovibrionia</taxon>
        <taxon>Desulfovibrionales</taxon>
        <taxon>Desulfovibrionaceae</taxon>
        <taxon>Solidesulfovibrio</taxon>
    </lineage>
</organism>
<keyword evidence="4" id="KW-1185">Reference proteome</keyword>
<dbReference type="PROSITE" id="PS51257">
    <property type="entry name" value="PROKAR_LIPOPROTEIN"/>
    <property type="match status" value="1"/>
</dbReference>